<dbReference type="RefSeq" id="WP_347369277.1">
    <property type="nucleotide sequence ID" value="NZ_JBDOJC010000001.1"/>
</dbReference>
<dbReference type="SUPFAM" id="SSF141868">
    <property type="entry name" value="EAL domain-like"/>
    <property type="match status" value="1"/>
</dbReference>
<dbReference type="InterPro" id="IPR035919">
    <property type="entry name" value="EAL_sf"/>
</dbReference>
<evidence type="ECO:0000313" key="3">
    <source>
        <dbReference type="Proteomes" id="UP001455709"/>
    </source>
</evidence>
<dbReference type="SMART" id="SM00052">
    <property type="entry name" value="EAL"/>
    <property type="match status" value="1"/>
</dbReference>
<feature type="domain" description="EAL" evidence="1">
    <location>
        <begin position="8"/>
        <end position="264"/>
    </location>
</feature>
<dbReference type="PANTHER" id="PTHR33121">
    <property type="entry name" value="CYCLIC DI-GMP PHOSPHODIESTERASE PDEF"/>
    <property type="match status" value="1"/>
</dbReference>
<dbReference type="EMBL" id="JBDOJC010000001">
    <property type="protein sequence ID" value="MEO2215478.1"/>
    <property type="molecule type" value="Genomic_DNA"/>
</dbReference>
<keyword evidence="3" id="KW-1185">Reference proteome</keyword>
<evidence type="ECO:0000313" key="2">
    <source>
        <dbReference type="EMBL" id="MEO2215478.1"/>
    </source>
</evidence>
<name>A0ABV0F8V5_9NEIS</name>
<dbReference type="CDD" id="cd01948">
    <property type="entry name" value="EAL"/>
    <property type="match status" value="1"/>
</dbReference>
<comment type="caution">
    <text evidence="2">The sequence shown here is derived from an EMBL/GenBank/DDBJ whole genome shotgun (WGS) entry which is preliminary data.</text>
</comment>
<sequence>MIHEQVQALPGRAALANALRDGEFRMCYQPQLSCKTLRIAGAEALMRWDSVQTRRAVSPAHFIPLAEESGYIVELGDWSLASVFRQIKSWQRAAPLPAGFRMAVNLSGRQMTPQLPRRVASLMDEMEVDPAWLEFEITESYRPKDMALLADVAAQLRRMGAHIAIDDFGTGFSVMEYLRLIPATSVKIDCSLTRQIVACERDRLIMRNLLQMIADLGMESVCEGVETTEQLAAICDMGADYWQGFLFSPAVSSADFLSLLTKTAAER</sequence>
<dbReference type="Proteomes" id="UP001455709">
    <property type="component" value="Unassembled WGS sequence"/>
</dbReference>
<dbReference type="InterPro" id="IPR050706">
    <property type="entry name" value="Cyclic-di-GMP_PDE-like"/>
</dbReference>
<proteinExistence type="predicted"/>
<organism evidence="2 3">
    <name type="scientific">Chromobacterium vaccinii</name>
    <dbReference type="NCBI Taxonomy" id="1108595"/>
    <lineage>
        <taxon>Bacteria</taxon>
        <taxon>Pseudomonadati</taxon>
        <taxon>Pseudomonadota</taxon>
        <taxon>Betaproteobacteria</taxon>
        <taxon>Neisseriales</taxon>
        <taxon>Chromobacteriaceae</taxon>
        <taxon>Chromobacterium</taxon>
    </lineage>
</organism>
<accession>A0ABV0F8V5</accession>
<reference evidence="2 3" key="1">
    <citation type="submission" date="2024-05" db="EMBL/GenBank/DDBJ databases">
        <authorList>
            <person name="De Oliveira J.P."/>
            <person name="Noriler S.A."/>
            <person name="De Oliveira A.G."/>
            <person name="Sipoli D.S."/>
        </authorList>
    </citation>
    <scope>NUCLEOTIDE SEQUENCE [LARGE SCALE GENOMIC DNA]</scope>
    <source>
        <strain evidence="2 3">LABIM189</strain>
    </source>
</reference>
<protein>
    <submittedName>
        <fullName evidence="2">EAL domain-containing protein</fullName>
    </submittedName>
</protein>
<dbReference type="Gene3D" id="3.20.20.450">
    <property type="entry name" value="EAL domain"/>
    <property type="match status" value="1"/>
</dbReference>
<dbReference type="PROSITE" id="PS50883">
    <property type="entry name" value="EAL"/>
    <property type="match status" value="1"/>
</dbReference>
<dbReference type="PANTHER" id="PTHR33121:SF70">
    <property type="entry name" value="SIGNALING PROTEIN YKOW"/>
    <property type="match status" value="1"/>
</dbReference>
<evidence type="ECO:0000259" key="1">
    <source>
        <dbReference type="PROSITE" id="PS50883"/>
    </source>
</evidence>
<dbReference type="InterPro" id="IPR001633">
    <property type="entry name" value="EAL_dom"/>
</dbReference>
<gene>
    <name evidence="2" type="ORF">ABGV49_00155</name>
</gene>
<dbReference type="Pfam" id="PF00563">
    <property type="entry name" value="EAL"/>
    <property type="match status" value="1"/>
</dbReference>